<dbReference type="Pfam" id="PF02826">
    <property type="entry name" value="2-Hacid_dh_C"/>
    <property type="match status" value="1"/>
</dbReference>
<dbReference type="InterPro" id="IPR002912">
    <property type="entry name" value="ACT_dom"/>
</dbReference>
<accession>A0ABZ2N5G8</accession>
<dbReference type="CDD" id="cd04901">
    <property type="entry name" value="ACT_3PGDH"/>
    <property type="match status" value="1"/>
</dbReference>
<evidence type="ECO:0000256" key="4">
    <source>
        <dbReference type="ARBA" id="ARBA00013001"/>
    </source>
</evidence>
<name>A0ABZ2N5G8_9BACI</name>
<evidence type="ECO:0000256" key="10">
    <source>
        <dbReference type="ARBA" id="ARBA00048126"/>
    </source>
</evidence>
<dbReference type="Gene3D" id="3.40.50.720">
    <property type="entry name" value="NAD(P)-binding Rossmann-like Domain"/>
    <property type="match status" value="2"/>
</dbReference>
<sequence>MYTIKTLNNIAECGLNIFNKDTYTIDNDSTNPDGIVLRSFNMHNVEIDENTKAIARAGAGVNNIPVDACTERGIVVFNTPGANANAVKELVLTTLMASSRNLFAGVEWTKSLSGKGNEVPKLVEAGKKQFVGKEIKGKTLGVIGLGAVGALVANDALDLDMDVIGFDPFISIDTAWNLSRNVQRAMTMDQLFAVSDYITVHVPLTENTKGMFNEEAFGIMKPGVHILNFSRGELVNEEDMAVAIEKGIVGKYITDFPNDNILKMNNVIPIPHLGASTKESEENCAIMASRQVKEYLETGNIKNSVNLPNASLPFAGKRRVTAFHKNVPNMVGQITSALSEYNLNIADMVNRSRGDYAYTIIDIDNKVNGDVIPSLQEKISQIEGIVTVRVI</sequence>
<dbReference type="SUPFAM" id="SSF51735">
    <property type="entry name" value="NAD(P)-binding Rossmann-fold domains"/>
    <property type="match status" value="1"/>
</dbReference>
<evidence type="ECO:0000256" key="8">
    <source>
        <dbReference type="ARBA" id="ARBA00023027"/>
    </source>
</evidence>
<organism evidence="14 15">
    <name type="scientific">Bacillus kandeliae</name>
    <dbReference type="NCBI Taxonomy" id="3129297"/>
    <lineage>
        <taxon>Bacteria</taxon>
        <taxon>Bacillati</taxon>
        <taxon>Bacillota</taxon>
        <taxon>Bacilli</taxon>
        <taxon>Bacillales</taxon>
        <taxon>Bacillaceae</taxon>
        <taxon>Bacillus</taxon>
    </lineage>
</organism>
<dbReference type="RefSeq" id="WP_338751726.1">
    <property type="nucleotide sequence ID" value="NZ_CP147404.1"/>
</dbReference>
<comment type="function">
    <text evidence="1">Catalyzes the reversible oxidation of 3-phospho-D-glycerate to 3-phosphonooxypyruvate, the first step of the phosphorylated L-serine biosynthesis pathway. Also catalyzes the reversible oxidation of 2-hydroxyglutarate to 2-oxoglutarate.</text>
</comment>
<comment type="pathway">
    <text evidence="2">Amino-acid biosynthesis; L-serine biosynthesis; L-serine from 3-phospho-D-glycerate: step 1/3.</text>
</comment>
<dbReference type="PANTHER" id="PTHR42938:SF47">
    <property type="entry name" value="HYDROXYPYRUVATE REDUCTASE"/>
    <property type="match status" value="1"/>
</dbReference>
<evidence type="ECO:0000313" key="15">
    <source>
        <dbReference type="Proteomes" id="UP001387364"/>
    </source>
</evidence>
<evidence type="ECO:0000256" key="3">
    <source>
        <dbReference type="ARBA" id="ARBA00005854"/>
    </source>
</evidence>
<dbReference type="Pfam" id="PF00389">
    <property type="entry name" value="2-Hacid_dh"/>
    <property type="match status" value="1"/>
</dbReference>
<evidence type="ECO:0000256" key="11">
    <source>
        <dbReference type="ARBA" id="ARBA00048731"/>
    </source>
</evidence>
<dbReference type="InterPro" id="IPR036291">
    <property type="entry name" value="NAD(P)-bd_dom_sf"/>
</dbReference>
<keyword evidence="7 12" id="KW-0560">Oxidoreductase</keyword>
<protein>
    <recommendedName>
        <fullName evidence="6">D-3-phosphoglycerate dehydrogenase</fullName>
        <ecNumber evidence="4">1.1.1.399</ecNumber>
        <ecNumber evidence="5">1.1.1.95</ecNumber>
    </recommendedName>
    <alternativeName>
        <fullName evidence="9">2-oxoglutarate reductase</fullName>
    </alternativeName>
</protein>
<dbReference type="PANTHER" id="PTHR42938">
    <property type="entry name" value="FORMATE DEHYDROGENASE 1"/>
    <property type="match status" value="1"/>
</dbReference>
<proteinExistence type="inferred from homology"/>
<dbReference type="Gene3D" id="3.30.70.260">
    <property type="match status" value="1"/>
</dbReference>
<dbReference type="EMBL" id="CP147404">
    <property type="protein sequence ID" value="WXB92824.1"/>
    <property type="molecule type" value="Genomic_DNA"/>
</dbReference>
<keyword evidence="8" id="KW-0520">NAD</keyword>
<dbReference type="SUPFAM" id="SSF52283">
    <property type="entry name" value="Formate/glycerate dehydrogenase catalytic domain-like"/>
    <property type="match status" value="1"/>
</dbReference>
<comment type="similarity">
    <text evidence="3 12">Belongs to the D-isomer specific 2-hydroxyacid dehydrogenase family.</text>
</comment>
<comment type="catalytic activity">
    <reaction evidence="10">
        <text>(R)-2-hydroxyglutarate + NAD(+) = 2-oxoglutarate + NADH + H(+)</text>
        <dbReference type="Rhea" id="RHEA:49612"/>
        <dbReference type="ChEBI" id="CHEBI:15378"/>
        <dbReference type="ChEBI" id="CHEBI:15801"/>
        <dbReference type="ChEBI" id="CHEBI:16810"/>
        <dbReference type="ChEBI" id="CHEBI:57540"/>
        <dbReference type="ChEBI" id="CHEBI:57945"/>
        <dbReference type="EC" id="1.1.1.399"/>
    </reaction>
</comment>
<dbReference type="Proteomes" id="UP001387364">
    <property type="component" value="Chromosome"/>
</dbReference>
<dbReference type="SUPFAM" id="SSF55021">
    <property type="entry name" value="ACT-like"/>
    <property type="match status" value="1"/>
</dbReference>
<dbReference type="PROSITE" id="PS51671">
    <property type="entry name" value="ACT"/>
    <property type="match status" value="1"/>
</dbReference>
<keyword evidence="15" id="KW-1185">Reference proteome</keyword>
<dbReference type="InterPro" id="IPR045865">
    <property type="entry name" value="ACT-like_dom_sf"/>
</dbReference>
<dbReference type="EC" id="1.1.1.399" evidence="4"/>
<evidence type="ECO:0000256" key="6">
    <source>
        <dbReference type="ARBA" id="ARBA00021582"/>
    </source>
</evidence>
<comment type="catalytic activity">
    <reaction evidence="11">
        <text>(2R)-3-phosphoglycerate + NAD(+) = 3-phosphooxypyruvate + NADH + H(+)</text>
        <dbReference type="Rhea" id="RHEA:12641"/>
        <dbReference type="ChEBI" id="CHEBI:15378"/>
        <dbReference type="ChEBI" id="CHEBI:18110"/>
        <dbReference type="ChEBI" id="CHEBI:57540"/>
        <dbReference type="ChEBI" id="CHEBI:57945"/>
        <dbReference type="ChEBI" id="CHEBI:58272"/>
        <dbReference type="EC" id="1.1.1.95"/>
    </reaction>
</comment>
<dbReference type="EC" id="1.1.1.95" evidence="5"/>
<dbReference type="InterPro" id="IPR029752">
    <property type="entry name" value="D-isomer_DH_CS1"/>
</dbReference>
<feature type="domain" description="ACT" evidence="13">
    <location>
        <begin position="319"/>
        <end position="391"/>
    </location>
</feature>
<evidence type="ECO:0000256" key="7">
    <source>
        <dbReference type="ARBA" id="ARBA00023002"/>
    </source>
</evidence>
<evidence type="ECO:0000259" key="13">
    <source>
        <dbReference type="PROSITE" id="PS51671"/>
    </source>
</evidence>
<dbReference type="InterPro" id="IPR006139">
    <property type="entry name" value="D-isomer_2_OHA_DH_cat_dom"/>
</dbReference>
<reference evidence="14 15" key="1">
    <citation type="submission" date="2024-02" db="EMBL/GenBank/DDBJ databases">
        <title>Seven novel Bacillus-like species.</title>
        <authorList>
            <person name="Liu G."/>
        </authorList>
    </citation>
    <scope>NUCLEOTIDE SEQUENCE [LARGE SCALE GENOMIC DNA]</scope>
    <source>
        <strain evidence="14 15">FJAT-52991</strain>
    </source>
</reference>
<evidence type="ECO:0000313" key="14">
    <source>
        <dbReference type="EMBL" id="WXB92824.1"/>
    </source>
</evidence>
<dbReference type="CDD" id="cd12174">
    <property type="entry name" value="PGDH_like_3"/>
    <property type="match status" value="1"/>
</dbReference>
<evidence type="ECO:0000256" key="2">
    <source>
        <dbReference type="ARBA" id="ARBA00005216"/>
    </source>
</evidence>
<gene>
    <name evidence="14" type="ORF">WDJ61_16605</name>
</gene>
<evidence type="ECO:0000256" key="9">
    <source>
        <dbReference type="ARBA" id="ARBA00030455"/>
    </source>
</evidence>
<evidence type="ECO:0000256" key="5">
    <source>
        <dbReference type="ARBA" id="ARBA00013143"/>
    </source>
</evidence>
<dbReference type="InterPro" id="IPR006140">
    <property type="entry name" value="D-isomer_DH_NAD-bd"/>
</dbReference>
<evidence type="ECO:0000256" key="1">
    <source>
        <dbReference type="ARBA" id="ARBA00003800"/>
    </source>
</evidence>
<dbReference type="PROSITE" id="PS00065">
    <property type="entry name" value="D_2_HYDROXYACID_DH_1"/>
    <property type="match status" value="1"/>
</dbReference>
<evidence type="ECO:0000256" key="12">
    <source>
        <dbReference type="RuleBase" id="RU003719"/>
    </source>
</evidence>